<dbReference type="OrthoDB" id="10508291at2759"/>
<evidence type="ECO:0000313" key="2">
    <source>
        <dbReference type="Proteomes" id="UP000014978"/>
    </source>
</evidence>
<dbReference type="InParanoid" id="S7XL99"/>
<organism evidence="1 2">
    <name type="scientific">Spraguea lophii (strain 42_110)</name>
    <name type="common">Microsporidian parasite</name>
    <dbReference type="NCBI Taxonomy" id="1358809"/>
    <lineage>
        <taxon>Eukaryota</taxon>
        <taxon>Fungi</taxon>
        <taxon>Fungi incertae sedis</taxon>
        <taxon>Microsporidia</taxon>
        <taxon>Spragueidae</taxon>
        <taxon>Spraguea</taxon>
    </lineage>
</organism>
<accession>S7XL99</accession>
<gene>
    <name evidence="1" type="ORF">SLOPH_539</name>
</gene>
<dbReference type="EMBL" id="ATCN01000090">
    <property type="protein sequence ID" value="EPR79844.1"/>
    <property type="molecule type" value="Genomic_DNA"/>
</dbReference>
<evidence type="ECO:0008006" key="3">
    <source>
        <dbReference type="Google" id="ProtNLM"/>
    </source>
</evidence>
<dbReference type="Proteomes" id="UP000014978">
    <property type="component" value="Unassembled WGS sequence"/>
</dbReference>
<protein>
    <recommendedName>
        <fullName evidence="3">Transposase</fullName>
    </recommendedName>
</protein>
<name>S7XL99_SPRLO</name>
<proteinExistence type="predicted"/>
<comment type="caution">
    <text evidence="1">The sequence shown here is derived from an EMBL/GenBank/DDBJ whole genome shotgun (WGS) entry which is preliminary data.</text>
</comment>
<dbReference type="InterPro" id="IPR009057">
    <property type="entry name" value="Homeodomain-like_sf"/>
</dbReference>
<dbReference type="AlphaFoldDB" id="S7XL99"/>
<dbReference type="HOGENOM" id="CLU_1856595_0_0_1"/>
<reference evidence="2" key="1">
    <citation type="journal article" date="2013" name="PLoS Genet.">
        <title>The genome of Spraguea lophii and the basis of host-microsporidian interactions.</title>
        <authorList>
            <person name="Campbell S.E."/>
            <person name="Williams T.A."/>
            <person name="Yousuf A."/>
            <person name="Soanes D.M."/>
            <person name="Paszkiewicz K.H."/>
            <person name="Williams B.A.P."/>
        </authorList>
    </citation>
    <scope>NUCLEOTIDE SEQUENCE [LARGE SCALE GENOMIC DNA]</scope>
    <source>
        <strain evidence="2">42_110</strain>
    </source>
</reference>
<dbReference type="SUPFAM" id="SSF46689">
    <property type="entry name" value="Homeodomain-like"/>
    <property type="match status" value="1"/>
</dbReference>
<dbReference type="VEuPathDB" id="MicrosporidiaDB:SLOPH_539"/>
<evidence type="ECO:0000313" key="1">
    <source>
        <dbReference type="EMBL" id="EPR79844.1"/>
    </source>
</evidence>
<sequence length="138" mass="15938">MGAQRKVYVAVTKELFEQIKRIRADETPTSLMRITNLSQNSIYKLLRLFDENPFATFGDYSCKKGRKLKNREAEVAVIRDIFADDNSLTQIGVREEYMARVGYVSQSTIHRLIKSSGLIGKKIKKKPIKVLTEKREIR</sequence>
<keyword evidence="2" id="KW-1185">Reference proteome</keyword>